<accession>A0A8X7S1A4</accession>
<dbReference type="SUPFAM" id="SSF56300">
    <property type="entry name" value="Metallo-dependent phosphatases"/>
    <property type="match status" value="1"/>
</dbReference>
<keyword evidence="10" id="KW-0325">Glycoprotein</keyword>
<evidence type="ECO:0000256" key="11">
    <source>
        <dbReference type="RuleBase" id="RU361203"/>
    </source>
</evidence>
<sequence length="561" mass="64792">MPLDSDVFRLPPGCNAPQQVHITQGDLEGKAVIVEKSIDMPLQQVPTIFYEFCMLWVLLITIKIVRMTEPQPKYSAYREASFGHAIFSIKNRNAHYGWHRNQDGYAVEADTMCLVLFCNGGTTSSYVRRLEATVDMPLDSDVFRLPPGCNAPQQVHITQGDLEGKAVIVSWVTQRARGSNTVLYWKEHSCKMLKAHGKSKTYKFYNYTSGHIHHCTIKNLEYDTKYYYMVGVGQTERNFWFLTPPKPGPDVPYTFGVIGDLGQSFDSNTTLTHYENNPLKGQTILFVGDFSYADTYPNHDNNRWDSWGRFVERSTAYQPWIWTVGNHELDFAPQIGETKPFKPFKHRYRTPHRSSGSTEPFWYSIKRGPAYIIVLASYSAYGKYTPQYMWLEQEFPKVNRTETPWLIVLMHSPWYNSYDYHYMEGETMRVMYEPWFVKNKVDVVFAGHVHGYERSERISNIAYNVVNGICRPVKDLSAPVYITIGDGGNHEGLSTIMTEPQPEYSAFREASFGHAIFSIKNRTHAYYGWHRNQDGCTVDGDTMWFFNRIWNPLDDSPDDDS</sequence>
<proteinExistence type="inferred from homology"/>
<keyword evidence="6" id="KW-0732">Signal</keyword>
<evidence type="ECO:0000313" key="16">
    <source>
        <dbReference type="Proteomes" id="UP000886595"/>
    </source>
</evidence>
<evidence type="ECO:0000259" key="14">
    <source>
        <dbReference type="Pfam" id="PF16656"/>
    </source>
</evidence>
<keyword evidence="5" id="KW-0479">Metal-binding</keyword>
<organism evidence="15 16">
    <name type="scientific">Brassica carinata</name>
    <name type="common">Ethiopian mustard</name>
    <name type="synonym">Abyssinian cabbage</name>
    <dbReference type="NCBI Taxonomy" id="52824"/>
    <lineage>
        <taxon>Eukaryota</taxon>
        <taxon>Viridiplantae</taxon>
        <taxon>Streptophyta</taxon>
        <taxon>Embryophyta</taxon>
        <taxon>Tracheophyta</taxon>
        <taxon>Spermatophyta</taxon>
        <taxon>Magnoliopsida</taxon>
        <taxon>eudicotyledons</taxon>
        <taxon>Gunneridae</taxon>
        <taxon>Pentapetalae</taxon>
        <taxon>rosids</taxon>
        <taxon>malvids</taxon>
        <taxon>Brassicales</taxon>
        <taxon>Brassicaceae</taxon>
        <taxon>Brassiceae</taxon>
        <taxon>Brassica</taxon>
    </lineage>
</organism>
<feature type="domain" description="Purple acid phosphatase C-terminal" evidence="13">
    <location>
        <begin position="478"/>
        <end position="538"/>
    </location>
</feature>
<evidence type="ECO:0000256" key="6">
    <source>
        <dbReference type="ARBA" id="ARBA00022729"/>
    </source>
</evidence>
<comment type="caution">
    <text evidence="15">The sequence shown here is derived from an EMBL/GenBank/DDBJ whole genome shotgun (WGS) entry which is preliminary data.</text>
</comment>
<dbReference type="Gene3D" id="3.60.21.10">
    <property type="match status" value="2"/>
</dbReference>
<feature type="domain" description="Purple acid phosphatase N-terminal" evidence="14">
    <location>
        <begin position="152"/>
        <end position="241"/>
    </location>
</feature>
<evidence type="ECO:0000256" key="1">
    <source>
        <dbReference type="ARBA" id="ARBA00000032"/>
    </source>
</evidence>
<dbReference type="AlphaFoldDB" id="A0A8X7S1A4"/>
<evidence type="ECO:0000313" key="15">
    <source>
        <dbReference type="EMBL" id="KAG2298175.1"/>
    </source>
</evidence>
<evidence type="ECO:0000259" key="12">
    <source>
        <dbReference type="Pfam" id="PF00149"/>
    </source>
</evidence>
<feature type="domain" description="Calcineurin-like phosphoesterase" evidence="12">
    <location>
        <begin position="254"/>
        <end position="452"/>
    </location>
</feature>
<comment type="similarity">
    <text evidence="4 11">Belongs to the metallophosphoesterase superfamily. Purple acid phosphatase family.</text>
</comment>
<dbReference type="Proteomes" id="UP000886595">
    <property type="component" value="Unassembled WGS sequence"/>
</dbReference>
<dbReference type="PANTHER" id="PTHR22953:SF146">
    <property type="entry name" value="PURPLE ACID PHOSPHATASE"/>
    <property type="match status" value="1"/>
</dbReference>
<comment type="cofactor">
    <cofactor evidence="3">
        <name>Fe cation</name>
        <dbReference type="ChEBI" id="CHEBI:24875"/>
    </cofactor>
</comment>
<dbReference type="InterPro" id="IPR041792">
    <property type="entry name" value="MPP_PAP"/>
</dbReference>
<evidence type="ECO:0000256" key="7">
    <source>
        <dbReference type="ARBA" id="ARBA00022801"/>
    </source>
</evidence>
<evidence type="ECO:0000256" key="3">
    <source>
        <dbReference type="ARBA" id="ARBA00001962"/>
    </source>
</evidence>
<evidence type="ECO:0000256" key="4">
    <source>
        <dbReference type="ARBA" id="ARBA00008723"/>
    </source>
</evidence>
<dbReference type="CDD" id="cd00839">
    <property type="entry name" value="MPP_PAPs"/>
    <property type="match status" value="1"/>
</dbReference>
<comment type="cofactor">
    <cofactor evidence="2">
        <name>Zn(2+)</name>
        <dbReference type="ChEBI" id="CHEBI:29105"/>
    </cofactor>
</comment>
<keyword evidence="16" id="KW-1185">Reference proteome</keyword>
<name>A0A8X7S1A4_BRACI</name>
<dbReference type="FunFam" id="3.60.21.10:FF:000034">
    <property type="entry name" value="Fe(3+)-Zn(2+) purple acid phosphatase"/>
    <property type="match status" value="1"/>
</dbReference>
<dbReference type="InterPro" id="IPR029052">
    <property type="entry name" value="Metallo-depent_PP-like"/>
</dbReference>
<dbReference type="InterPro" id="IPR039331">
    <property type="entry name" value="PAPs-like"/>
</dbReference>
<comment type="catalytic activity">
    <reaction evidence="1 11">
        <text>a phosphate monoester + H2O = an alcohol + phosphate</text>
        <dbReference type="Rhea" id="RHEA:15017"/>
        <dbReference type="ChEBI" id="CHEBI:15377"/>
        <dbReference type="ChEBI" id="CHEBI:30879"/>
        <dbReference type="ChEBI" id="CHEBI:43474"/>
        <dbReference type="ChEBI" id="CHEBI:67140"/>
        <dbReference type="EC" id="3.1.3.2"/>
    </reaction>
</comment>
<dbReference type="EC" id="3.1.3.2" evidence="11"/>
<dbReference type="InterPro" id="IPR008963">
    <property type="entry name" value="Purple_acid_Pase-like_N"/>
</dbReference>
<keyword evidence="7 11" id="KW-0378">Hydrolase</keyword>
<dbReference type="InterPro" id="IPR025733">
    <property type="entry name" value="PAPs_C"/>
</dbReference>
<dbReference type="FunFam" id="2.60.40.380:FF:000001">
    <property type="entry name" value="Fe(3+)-Zn(2+) purple acid phosphatase"/>
    <property type="match status" value="1"/>
</dbReference>
<feature type="domain" description="Purple acid phosphatase C-terminal" evidence="13">
    <location>
        <begin position="68"/>
        <end position="104"/>
    </location>
</feature>
<keyword evidence="8" id="KW-0862">Zinc</keyword>
<dbReference type="OrthoDB" id="45007at2759"/>
<gene>
    <name evidence="15" type="ORF">Bca52824_034647</name>
</gene>
<reference evidence="15 16" key="1">
    <citation type="submission" date="2020-02" db="EMBL/GenBank/DDBJ databases">
        <authorList>
            <person name="Ma Q."/>
            <person name="Huang Y."/>
            <person name="Song X."/>
            <person name="Pei D."/>
        </authorList>
    </citation>
    <scope>NUCLEOTIDE SEQUENCE [LARGE SCALE GENOMIC DNA]</scope>
    <source>
        <strain evidence="15">Sxm20200214</strain>
        <tissue evidence="15">Leaf</tissue>
    </source>
</reference>
<dbReference type="GO" id="GO:0003993">
    <property type="term" value="F:acid phosphatase activity"/>
    <property type="evidence" value="ECO:0007669"/>
    <property type="project" value="UniProtKB-EC"/>
</dbReference>
<dbReference type="Pfam" id="PF16656">
    <property type="entry name" value="Pur_ac_phosph_N"/>
    <property type="match status" value="1"/>
</dbReference>
<keyword evidence="9" id="KW-0408">Iron</keyword>
<dbReference type="Pfam" id="PF00149">
    <property type="entry name" value="Metallophos"/>
    <property type="match status" value="1"/>
</dbReference>
<evidence type="ECO:0000259" key="13">
    <source>
        <dbReference type="Pfam" id="PF14008"/>
    </source>
</evidence>
<dbReference type="Pfam" id="PF14008">
    <property type="entry name" value="Metallophos_C"/>
    <property type="match status" value="2"/>
</dbReference>
<dbReference type="SUPFAM" id="SSF49363">
    <property type="entry name" value="Purple acid phosphatase, N-terminal domain"/>
    <property type="match status" value="1"/>
</dbReference>
<dbReference type="EMBL" id="JAAMPC010000008">
    <property type="protein sequence ID" value="KAG2298175.1"/>
    <property type="molecule type" value="Genomic_DNA"/>
</dbReference>
<dbReference type="Gene3D" id="2.60.40.380">
    <property type="entry name" value="Purple acid phosphatase-like, N-terminal"/>
    <property type="match status" value="1"/>
</dbReference>
<evidence type="ECO:0000256" key="2">
    <source>
        <dbReference type="ARBA" id="ARBA00001947"/>
    </source>
</evidence>
<evidence type="ECO:0000256" key="8">
    <source>
        <dbReference type="ARBA" id="ARBA00022833"/>
    </source>
</evidence>
<evidence type="ECO:0000256" key="10">
    <source>
        <dbReference type="ARBA" id="ARBA00023180"/>
    </source>
</evidence>
<dbReference type="GO" id="GO:0046872">
    <property type="term" value="F:metal ion binding"/>
    <property type="evidence" value="ECO:0007669"/>
    <property type="project" value="UniProtKB-KW"/>
</dbReference>
<evidence type="ECO:0000256" key="9">
    <source>
        <dbReference type="ARBA" id="ARBA00023004"/>
    </source>
</evidence>
<protein>
    <recommendedName>
        <fullName evidence="11">Purple acid phosphatase</fullName>
        <ecNumber evidence="11">3.1.3.2</ecNumber>
    </recommendedName>
</protein>
<dbReference type="InterPro" id="IPR004843">
    <property type="entry name" value="Calcineurin-like_PHP"/>
</dbReference>
<dbReference type="InterPro" id="IPR015914">
    <property type="entry name" value="PAPs_N"/>
</dbReference>
<dbReference type="PANTHER" id="PTHR22953">
    <property type="entry name" value="ACID PHOSPHATASE RELATED"/>
    <property type="match status" value="1"/>
</dbReference>
<evidence type="ECO:0000256" key="5">
    <source>
        <dbReference type="ARBA" id="ARBA00022723"/>
    </source>
</evidence>